<dbReference type="OrthoDB" id="541883at2759"/>
<feature type="region of interest" description="Disordered" evidence="1">
    <location>
        <begin position="125"/>
        <end position="147"/>
    </location>
</feature>
<evidence type="ECO:0000256" key="1">
    <source>
        <dbReference type="SAM" id="MobiDB-lite"/>
    </source>
</evidence>
<feature type="compositionally biased region" description="Pro residues" evidence="1">
    <location>
        <begin position="79"/>
        <end position="98"/>
    </location>
</feature>
<name>A0A2K3CYF7_CHLRE</name>
<organism evidence="2 3">
    <name type="scientific">Chlamydomonas reinhardtii</name>
    <name type="common">Chlamydomonas smithii</name>
    <dbReference type="NCBI Taxonomy" id="3055"/>
    <lineage>
        <taxon>Eukaryota</taxon>
        <taxon>Viridiplantae</taxon>
        <taxon>Chlorophyta</taxon>
        <taxon>core chlorophytes</taxon>
        <taxon>Chlorophyceae</taxon>
        <taxon>CS clade</taxon>
        <taxon>Chlamydomonadales</taxon>
        <taxon>Chlamydomonadaceae</taxon>
        <taxon>Chlamydomonas</taxon>
    </lineage>
</organism>
<dbReference type="SUPFAM" id="SSF53474">
    <property type="entry name" value="alpha/beta-Hydrolases"/>
    <property type="match status" value="1"/>
</dbReference>
<feature type="region of interest" description="Disordered" evidence="1">
    <location>
        <begin position="71"/>
        <end position="98"/>
    </location>
</feature>
<dbReference type="PANTHER" id="PTHR11487">
    <property type="entry name" value="THIOESTERASE"/>
    <property type="match status" value="1"/>
</dbReference>
<evidence type="ECO:0000313" key="3">
    <source>
        <dbReference type="Proteomes" id="UP000006906"/>
    </source>
</evidence>
<dbReference type="RefSeq" id="XP_042916996.1">
    <property type="nucleotide sequence ID" value="XM_043070324.1"/>
</dbReference>
<accession>A0A2K3CYF7</accession>
<gene>
    <name evidence="2" type="ORF">CHLRE_14g627917v5</name>
</gene>
<proteinExistence type="predicted"/>
<dbReference type="InterPro" id="IPR012223">
    <property type="entry name" value="TEII"/>
</dbReference>
<dbReference type="EMBL" id="CM008975">
    <property type="protein sequence ID" value="PNW73327.1"/>
    <property type="molecule type" value="Genomic_DNA"/>
</dbReference>
<dbReference type="GeneID" id="66056304"/>
<reference evidence="2 3" key="1">
    <citation type="journal article" date="2007" name="Science">
        <title>The Chlamydomonas genome reveals the evolution of key animal and plant functions.</title>
        <authorList>
            <person name="Merchant S.S."/>
            <person name="Prochnik S.E."/>
            <person name="Vallon O."/>
            <person name="Harris E.H."/>
            <person name="Karpowicz S.J."/>
            <person name="Witman G.B."/>
            <person name="Terry A."/>
            <person name="Salamov A."/>
            <person name="Fritz-Laylin L.K."/>
            <person name="Marechal-Drouard L."/>
            <person name="Marshall W.F."/>
            <person name="Qu L.H."/>
            <person name="Nelson D.R."/>
            <person name="Sanderfoot A.A."/>
            <person name="Spalding M.H."/>
            <person name="Kapitonov V.V."/>
            <person name="Ren Q."/>
            <person name="Ferris P."/>
            <person name="Lindquist E."/>
            <person name="Shapiro H."/>
            <person name="Lucas S.M."/>
            <person name="Grimwood J."/>
            <person name="Schmutz J."/>
            <person name="Cardol P."/>
            <person name="Cerutti H."/>
            <person name="Chanfreau G."/>
            <person name="Chen C.L."/>
            <person name="Cognat V."/>
            <person name="Croft M.T."/>
            <person name="Dent R."/>
            <person name="Dutcher S."/>
            <person name="Fernandez E."/>
            <person name="Fukuzawa H."/>
            <person name="Gonzalez-Ballester D."/>
            <person name="Gonzalez-Halphen D."/>
            <person name="Hallmann A."/>
            <person name="Hanikenne M."/>
            <person name="Hippler M."/>
            <person name="Inwood W."/>
            <person name="Jabbari K."/>
            <person name="Kalanon M."/>
            <person name="Kuras R."/>
            <person name="Lefebvre P.A."/>
            <person name="Lemaire S.D."/>
            <person name="Lobanov A.V."/>
            <person name="Lohr M."/>
            <person name="Manuell A."/>
            <person name="Meier I."/>
            <person name="Mets L."/>
            <person name="Mittag M."/>
            <person name="Mittelmeier T."/>
            <person name="Moroney J.V."/>
            <person name="Moseley J."/>
            <person name="Napoli C."/>
            <person name="Nedelcu A.M."/>
            <person name="Niyogi K."/>
            <person name="Novoselov S.V."/>
            <person name="Paulsen I.T."/>
            <person name="Pazour G."/>
            <person name="Purton S."/>
            <person name="Ral J.P."/>
            <person name="Riano-Pachon D.M."/>
            <person name="Riekhof W."/>
            <person name="Rymarquis L."/>
            <person name="Schroda M."/>
            <person name="Stern D."/>
            <person name="Umen J."/>
            <person name="Willows R."/>
            <person name="Wilson N."/>
            <person name="Zimmer S.L."/>
            <person name="Allmer J."/>
            <person name="Balk J."/>
            <person name="Bisova K."/>
            <person name="Chen C.J."/>
            <person name="Elias M."/>
            <person name="Gendler K."/>
            <person name="Hauser C."/>
            <person name="Lamb M.R."/>
            <person name="Ledford H."/>
            <person name="Long J.C."/>
            <person name="Minagawa J."/>
            <person name="Page M.D."/>
            <person name="Pan J."/>
            <person name="Pootakham W."/>
            <person name="Roje S."/>
            <person name="Rose A."/>
            <person name="Stahlberg E."/>
            <person name="Terauchi A.M."/>
            <person name="Yang P."/>
            <person name="Ball S."/>
            <person name="Bowler C."/>
            <person name="Dieckmann C.L."/>
            <person name="Gladyshev V.N."/>
            <person name="Green P."/>
            <person name="Jorgensen R."/>
            <person name="Mayfield S."/>
            <person name="Mueller-Roeber B."/>
            <person name="Rajamani S."/>
            <person name="Sayre R.T."/>
            <person name="Brokstein P."/>
            <person name="Dubchak I."/>
            <person name="Goodstein D."/>
            <person name="Hornick L."/>
            <person name="Huang Y.W."/>
            <person name="Jhaveri J."/>
            <person name="Luo Y."/>
            <person name="Martinez D."/>
            <person name="Ngau W.C."/>
            <person name="Otillar B."/>
            <person name="Poliakov A."/>
            <person name="Porter A."/>
            <person name="Szajkowski L."/>
            <person name="Werner G."/>
            <person name="Zhou K."/>
            <person name="Grigoriev I.V."/>
            <person name="Rokhsar D.S."/>
            <person name="Grossman A.R."/>
        </authorList>
    </citation>
    <scope>NUCLEOTIDE SEQUENCE [LARGE SCALE GENOMIC DNA]</scope>
    <source>
        <strain evidence="3">CC-503</strain>
    </source>
</reference>
<feature type="compositionally biased region" description="Gly residues" evidence="1">
    <location>
        <begin position="129"/>
        <end position="145"/>
    </location>
</feature>
<sequence>MQPTPSSSLPQSDPRVRQLVWPTLRADFKLAETYTTPPGRRAPLPVPLTVFGGAVDGRYTREQLEAWRQHVAPAATSPASPPCPSSTPAPCSSPGPPLAPTAAAAASCCWRLVVLPGAGHDYVEKWQQQGGGSGDSGNGGNGSNGGSLLMLELEAALLTAMEQSRQSG</sequence>
<dbReference type="Proteomes" id="UP000006906">
    <property type="component" value="Chromosome 14"/>
</dbReference>
<protein>
    <submittedName>
        <fullName evidence="2">Uncharacterized protein</fullName>
    </submittedName>
</protein>
<dbReference type="AlphaFoldDB" id="A0A2K3CYF7"/>
<dbReference type="PANTHER" id="PTHR11487:SF0">
    <property type="entry name" value="S-ACYL FATTY ACID SYNTHASE THIOESTERASE, MEDIUM CHAIN"/>
    <property type="match status" value="1"/>
</dbReference>
<dbReference type="InterPro" id="IPR029058">
    <property type="entry name" value="AB_hydrolase_fold"/>
</dbReference>
<dbReference type="Gramene" id="PNW73327">
    <property type="protein sequence ID" value="PNW73327"/>
    <property type="gene ID" value="CHLRE_14g627917v5"/>
</dbReference>
<evidence type="ECO:0000313" key="2">
    <source>
        <dbReference type="EMBL" id="PNW73327.1"/>
    </source>
</evidence>
<dbReference type="Gene3D" id="3.40.50.1820">
    <property type="entry name" value="alpha/beta hydrolase"/>
    <property type="match status" value="1"/>
</dbReference>
<keyword evidence="3" id="KW-1185">Reference proteome</keyword>